<feature type="region of interest" description="Disordered" evidence="1">
    <location>
        <begin position="72"/>
        <end position="102"/>
    </location>
</feature>
<proteinExistence type="predicted"/>
<keyword evidence="3" id="KW-1185">Reference proteome</keyword>
<feature type="compositionally biased region" description="Low complexity" evidence="1">
    <location>
        <begin position="73"/>
        <end position="95"/>
    </location>
</feature>
<dbReference type="AlphaFoldDB" id="F7AY69"/>
<evidence type="ECO:0000313" key="3">
    <source>
        <dbReference type="Proteomes" id="UP000008144"/>
    </source>
</evidence>
<name>F7AY69_CIOIN</name>
<dbReference type="HOGENOM" id="CLU_1528515_0_0_1"/>
<dbReference type="EMBL" id="EAAA01000910">
    <property type="status" value="NOT_ANNOTATED_CDS"/>
    <property type="molecule type" value="Genomic_DNA"/>
</dbReference>
<feature type="region of interest" description="Disordered" evidence="1">
    <location>
        <begin position="125"/>
        <end position="176"/>
    </location>
</feature>
<dbReference type="GeneTree" id="ENSGT00530000067891"/>
<dbReference type="Ensembl" id="ENSCINT00000021831.1">
    <property type="protein sequence ID" value="ENSCINP00000021585.1"/>
    <property type="gene ID" value="ENSCING00000011246.2"/>
</dbReference>
<reference evidence="2" key="3">
    <citation type="submission" date="2025-08" db="UniProtKB">
        <authorList>
            <consortium name="Ensembl"/>
        </authorList>
    </citation>
    <scope>IDENTIFICATION</scope>
</reference>
<evidence type="ECO:0000256" key="1">
    <source>
        <dbReference type="SAM" id="MobiDB-lite"/>
    </source>
</evidence>
<sequence length="176" mass="19644">MESLPGNADDSASRRIVCRVLGEDGESLQFDTDISDLADFITKSESELPLEIIQPGIDSPPHNLCDVIHQLHGDQQQQDQQQKVQLQQQKGDNQQFSRQNSVQQTGLNGVYQQGIDFRRIQHQNSSTVPIQHRKSDQYHNGCLPESPPDSGSEPYSPPQNGKVTVGSRFPLPAQFQ</sequence>
<dbReference type="Proteomes" id="UP000008144">
    <property type="component" value="Chromosome 12"/>
</dbReference>
<reference evidence="2" key="2">
    <citation type="journal article" date="2008" name="Genome Biol.">
        <title>Improved genome assembly and evidence-based global gene model set for the chordate Ciona intestinalis: new insight into intron and operon populations.</title>
        <authorList>
            <person name="Satou Y."/>
            <person name="Mineta K."/>
            <person name="Ogasawara M."/>
            <person name="Sasakura Y."/>
            <person name="Shoguchi E."/>
            <person name="Ueno K."/>
            <person name="Yamada L."/>
            <person name="Matsumoto J."/>
            <person name="Wasserscheid J."/>
            <person name="Dewar K."/>
            <person name="Wiley G.B."/>
            <person name="Macmil S.L."/>
            <person name="Roe B.A."/>
            <person name="Zeller R.W."/>
            <person name="Hastings K.E."/>
            <person name="Lemaire P."/>
            <person name="Lindquist E."/>
            <person name="Endo T."/>
            <person name="Hotta K."/>
            <person name="Inaba K."/>
        </authorList>
    </citation>
    <scope>NUCLEOTIDE SEQUENCE [LARGE SCALE GENOMIC DNA]</scope>
    <source>
        <strain evidence="2">wild type</strain>
    </source>
</reference>
<dbReference type="InParanoid" id="F7AY69"/>
<protein>
    <submittedName>
        <fullName evidence="2">Uncharacterized protein</fullName>
    </submittedName>
</protein>
<accession>F7AY69</accession>
<reference evidence="2" key="4">
    <citation type="submission" date="2025-09" db="UniProtKB">
        <authorList>
            <consortium name="Ensembl"/>
        </authorList>
    </citation>
    <scope>IDENTIFICATION</scope>
</reference>
<organism evidence="2 3">
    <name type="scientific">Ciona intestinalis</name>
    <name type="common">Transparent sea squirt</name>
    <name type="synonym">Ascidia intestinalis</name>
    <dbReference type="NCBI Taxonomy" id="7719"/>
    <lineage>
        <taxon>Eukaryota</taxon>
        <taxon>Metazoa</taxon>
        <taxon>Chordata</taxon>
        <taxon>Tunicata</taxon>
        <taxon>Ascidiacea</taxon>
        <taxon>Phlebobranchia</taxon>
        <taxon>Cionidae</taxon>
        <taxon>Ciona</taxon>
    </lineage>
</organism>
<reference evidence="3" key="1">
    <citation type="journal article" date="2002" name="Science">
        <title>The draft genome of Ciona intestinalis: insights into chordate and vertebrate origins.</title>
        <authorList>
            <person name="Dehal P."/>
            <person name="Satou Y."/>
            <person name="Campbell R.K."/>
            <person name="Chapman J."/>
            <person name="Degnan B."/>
            <person name="De Tomaso A."/>
            <person name="Davidson B."/>
            <person name="Di Gregorio A."/>
            <person name="Gelpke M."/>
            <person name="Goodstein D.M."/>
            <person name="Harafuji N."/>
            <person name="Hastings K.E."/>
            <person name="Ho I."/>
            <person name="Hotta K."/>
            <person name="Huang W."/>
            <person name="Kawashima T."/>
            <person name="Lemaire P."/>
            <person name="Martinez D."/>
            <person name="Meinertzhagen I.A."/>
            <person name="Necula S."/>
            <person name="Nonaka M."/>
            <person name="Putnam N."/>
            <person name="Rash S."/>
            <person name="Saiga H."/>
            <person name="Satake M."/>
            <person name="Terry A."/>
            <person name="Yamada L."/>
            <person name="Wang H.G."/>
            <person name="Awazu S."/>
            <person name="Azumi K."/>
            <person name="Boore J."/>
            <person name="Branno M."/>
            <person name="Chin-Bow S."/>
            <person name="DeSantis R."/>
            <person name="Doyle S."/>
            <person name="Francino P."/>
            <person name="Keys D.N."/>
            <person name="Haga S."/>
            <person name="Hayashi H."/>
            <person name="Hino K."/>
            <person name="Imai K.S."/>
            <person name="Inaba K."/>
            <person name="Kano S."/>
            <person name="Kobayashi K."/>
            <person name="Kobayashi M."/>
            <person name="Lee B.I."/>
            <person name="Makabe K.W."/>
            <person name="Manohar C."/>
            <person name="Matassi G."/>
            <person name="Medina M."/>
            <person name="Mochizuki Y."/>
            <person name="Mount S."/>
            <person name="Morishita T."/>
            <person name="Miura S."/>
            <person name="Nakayama A."/>
            <person name="Nishizaka S."/>
            <person name="Nomoto H."/>
            <person name="Ohta F."/>
            <person name="Oishi K."/>
            <person name="Rigoutsos I."/>
            <person name="Sano M."/>
            <person name="Sasaki A."/>
            <person name="Sasakura Y."/>
            <person name="Shoguchi E."/>
            <person name="Shin-i T."/>
            <person name="Spagnuolo A."/>
            <person name="Stainier D."/>
            <person name="Suzuki M.M."/>
            <person name="Tassy O."/>
            <person name="Takatori N."/>
            <person name="Tokuoka M."/>
            <person name="Yagi K."/>
            <person name="Yoshizaki F."/>
            <person name="Wada S."/>
            <person name="Zhang C."/>
            <person name="Hyatt P.D."/>
            <person name="Larimer F."/>
            <person name="Detter C."/>
            <person name="Doggett N."/>
            <person name="Glavina T."/>
            <person name="Hawkins T."/>
            <person name="Richardson P."/>
            <person name="Lucas S."/>
            <person name="Kohara Y."/>
            <person name="Levine M."/>
            <person name="Satoh N."/>
            <person name="Rokhsar D.S."/>
        </authorList>
    </citation>
    <scope>NUCLEOTIDE SEQUENCE [LARGE SCALE GENOMIC DNA]</scope>
</reference>
<evidence type="ECO:0000313" key="2">
    <source>
        <dbReference type="Ensembl" id="ENSCINP00000021585.1"/>
    </source>
</evidence>